<evidence type="ECO:0000256" key="2">
    <source>
        <dbReference type="SAM" id="Phobius"/>
    </source>
</evidence>
<proteinExistence type="predicted"/>
<keyword evidence="2" id="KW-0472">Membrane</keyword>
<feature type="compositionally biased region" description="Polar residues" evidence="1">
    <location>
        <begin position="71"/>
        <end position="92"/>
    </location>
</feature>
<sequence>MCSIEEAWAGQNFEGKPVVSQGDIRKAYMSLPDNLLSRNNEFAISSKEPNNRDLTRGINSKYSREPRVPNRSVNSNNGTANINFSSTMPTGNNYSGVEPRPAYMEIYDRNAPSPVMSKDHFSDVDSAFNVSNTVDNFMKSGMNMNINMNSDMNNDMNSTTNPLLNEDTPEDEIVFNNKISNRNMNQNKSQFNDVKPNNIYNSSDSFADTQVLVMLQQILSKLDRLEGNLHHQQSRNMYDIILYILIGMLLSFILYSIYCSMSKMK</sequence>
<accession>A0A6C0F0K8</accession>
<keyword evidence="2" id="KW-1133">Transmembrane helix</keyword>
<name>A0A6C0F0K8_9ZZZZ</name>
<protein>
    <submittedName>
        <fullName evidence="3">Uncharacterized protein</fullName>
    </submittedName>
</protein>
<evidence type="ECO:0000256" key="1">
    <source>
        <dbReference type="SAM" id="MobiDB-lite"/>
    </source>
</evidence>
<evidence type="ECO:0000313" key="3">
    <source>
        <dbReference type="EMBL" id="QHT34069.1"/>
    </source>
</evidence>
<feature type="region of interest" description="Disordered" evidence="1">
    <location>
        <begin position="46"/>
        <end position="92"/>
    </location>
</feature>
<organism evidence="3">
    <name type="scientific">viral metagenome</name>
    <dbReference type="NCBI Taxonomy" id="1070528"/>
    <lineage>
        <taxon>unclassified sequences</taxon>
        <taxon>metagenomes</taxon>
        <taxon>organismal metagenomes</taxon>
    </lineage>
</organism>
<dbReference type="EMBL" id="MN738984">
    <property type="protein sequence ID" value="QHT34069.1"/>
    <property type="molecule type" value="Genomic_DNA"/>
</dbReference>
<feature type="transmembrane region" description="Helical" evidence="2">
    <location>
        <begin position="240"/>
        <end position="258"/>
    </location>
</feature>
<reference evidence="3" key="1">
    <citation type="journal article" date="2020" name="Nature">
        <title>Giant virus diversity and host interactions through global metagenomics.</title>
        <authorList>
            <person name="Schulz F."/>
            <person name="Roux S."/>
            <person name="Paez-Espino D."/>
            <person name="Jungbluth S."/>
            <person name="Walsh D.A."/>
            <person name="Denef V.J."/>
            <person name="McMahon K.D."/>
            <person name="Konstantinidis K.T."/>
            <person name="Eloe-Fadrosh E.A."/>
            <person name="Kyrpides N.C."/>
            <person name="Woyke T."/>
        </authorList>
    </citation>
    <scope>NUCLEOTIDE SEQUENCE</scope>
    <source>
        <strain evidence="3">GVMAG-M-3300009161-52</strain>
    </source>
</reference>
<keyword evidence="2" id="KW-0812">Transmembrane</keyword>
<dbReference type="AlphaFoldDB" id="A0A6C0F0K8"/>